<proteinExistence type="predicted"/>
<dbReference type="InterPro" id="IPR011042">
    <property type="entry name" value="6-blade_b-propeller_TolB-like"/>
</dbReference>
<dbReference type="AlphaFoldDB" id="A0ABD3V459"/>
<keyword evidence="2" id="KW-1185">Reference proteome</keyword>
<dbReference type="EMBL" id="JBJQND010000014">
    <property type="protein sequence ID" value="KAL3855343.1"/>
    <property type="molecule type" value="Genomic_DNA"/>
</dbReference>
<comment type="caution">
    <text evidence="1">The sequence shown here is derived from an EMBL/GenBank/DDBJ whole genome shotgun (WGS) entry which is preliminary data.</text>
</comment>
<evidence type="ECO:0000313" key="2">
    <source>
        <dbReference type="Proteomes" id="UP001634394"/>
    </source>
</evidence>
<name>A0ABD3V459_SINWO</name>
<gene>
    <name evidence="1" type="ORF">ACJMK2_014559</name>
</gene>
<accession>A0ABD3V459</accession>
<sequence length="853" mass="96264">MSAQHRNPEEPVLKELFVCEQHGKSSYNACCLDHNALCCSLCLVEAHEGCSNVMRLTDYATGVKQNFKFEMMLTRMKQLQKHLLKIANLHRENIESLKSGVQKMALDIRSLKQKVIAKLDELEKLVQAEGQKIYAEEFRNKISLVKECNFLTTAIRNSCEFLEKMAKAKDGQPRVSREEMERQISSYEKKVADLSILSCSNVQLLVTDSLLNLLSFGNMDFAQVKVQETKKVISVSNPSTQVTSMNVQPRHQAKEALDGYNYEPATIISGDSVEIPDSGKVNICSGDDAIPSELSTDRLNIPLMFDLLDNTREKHIPNKTVYPENVNKSPAFEEEETKQYTNEHFLKSEDVIAHTDAEVRLVPEVRNTGFDLKKRILERSGEKHELQSQDSVIFKTDKVISADTKDPSTAAMVLDKKERTAEQLTEMHRMPERMVELDEFHVKREATGLEEVVISTNRSRRPSVHDVIARTAEVTMTRERRTSERDAGLSGTAENTLDRLETTNKEKTVSGHDMGVENISVSRERANTEGLSKVSKNPIRKDASFIRKRASSGRVRTRSEIDSGTMERLNDRPKMPPRFDTIVKMAEFRVSGPKEGTVPLYTGVTYLHNGGIVYLDSNNHRCVLCDSSYKFTAEYKFSSKPLDVCIVDENEVAVTLPYQKKIRILKMGETIRPKGKICTKFQCVGIVAVGSKELLISGHHNDKAYCWGIITKEGVQISSFLIPRDKNTHIDTFIALNSLKTRVYMTCLDNDAVYSFGLNGRKCFEYRSEYLKEPAGIGLDVHDHVYVVGCESGNIHQLNPQGVVLNIITAGLPRCPSAICFNQFGNAFLITDHSTKNAEYSYTYQLLIHDQQT</sequence>
<organism evidence="1 2">
    <name type="scientific">Sinanodonta woodiana</name>
    <name type="common">Chinese pond mussel</name>
    <name type="synonym">Anodonta woodiana</name>
    <dbReference type="NCBI Taxonomy" id="1069815"/>
    <lineage>
        <taxon>Eukaryota</taxon>
        <taxon>Metazoa</taxon>
        <taxon>Spiralia</taxon>
        <taxon>Lophotrochozoa</taxon>
        <taxon>Mollusca</taxon>
        <taxon>Bivalvia</taxon>
        <taxon>Autobranchia</taxon>
        <taxon>Heteroconchia</taxon>
        <taxon>Palaeoheterodonta</taxon>
        <taxon>Unionida</taxon>
        <taxon>Unionoidea</taxon>
        <taxon>Unionidae</taxon>
        <taxon>Unioninae</taxon>
        <taxon>Sinanodonta</taxon>
    </lineage>
</organism>
<dbReference type="Proteomes" id="UP001634394">
    <property type="component" value="Unassembled WGS sequence"/>
</dbReference>
<dbReference type="Gene3D" id="2.120.10.30">
    <property type="entry name" value="TolB, C-terminal domain"/>
    <property type="match status" value="1"/>
</dbReference>
<protein>
    <recommendedName>
        <fullName evidence="3">B box-type domain-containing protein</fullName>
    </recommendedName>
</protein>
<reference evidence="1 2" key="1">
    <citation type="submission" date="2024-11" db="EMBL/GenBank/DDBJ databases">
        <title>Chromosome-level genome assembly of the freshwater bivalve Anodonta woodiana.</title>
        <authorList>
            <person name="Chen X."/>
        </authorList>
    </citation>
    <scope>NUCLEOTIDE SEQUENCE [LARGE SCALE GENOMIC DNA]</scope>
    <source>
        <strain evidence="1">MN2024</strain>
        <tissue evidence="1">Gills</tissue>
    </source>
</reference>
<evidence type="ECO:0000313" key="1">
    <source>
        <dbReference type="EMBL" id="KAL3855343.1"/>
    </source>
</evidence>
<dbReference type="SUPFAM" id="SSF63829">
    <property type="entry name" value="Calcium-dependent phosphotriesterase"/>
    <property type="match status" value="1"/>
</dbReference>
<evidence type="ECO:0008006" key="3">
    <source>
        <dbReference type="Google" id="ProtNLM"/>
    </source>
</evidence>